<dbReference type="HOGENOM" id="CLU_124679_0_0_1"/>
<gene>
    <name evidence="2" type="ORF">OsI_19487</name>
</gene>
<dbReference type="AlphaFoldDB" id="B8AWN2"/>
<dbReference type="OMA" id="MWDHCTG"/>
<dbReference type="Proteomes" id="UP000007015">
    <property type="component" value="Chromosome 5"/>
</dbReference>
<feature type="compositionally biased region" description="Pro residues" evidence="1">
    <location>
        <begin position="41"/>
        <end position="68"/>
    </location>
</feature>
<evidence type="ECO:0000256" key="1">
    <source>
        <dbReference type="SAM" id="MobiDB-lite"/>
    </source>
</evidence>
<dbReference type="EMBL" id="CM000130">
    <property type="protein sequence ID" value="EEC78993.1"/>
    <property type="molecule type" value="Genomic_DNA"/>
</dbReference>
<evidence type="ECO:0000313" key="2">
    <source>
        <dbReference type="EMBL" id="EEC78993.1"/>
    </source>
</evidence>
<evidence type="ECO:0000313" key="3">
    <source>
        <dbReference type="Proteomes" id="UP000007015"/>
    </source>
</evidence>
<feature type="region of interest" description="Disordered" evidence="1">
    <location>
        <begin position="1"/>
        <end position="93"/>
    </location>
</feature>
<protein>
    <submittedName>
        <fullName evidence="2">Uncharacterized protein</fullName>
    </submittedName>
</protein>
<sequence>MLHHHPTSTDMWDPRTGAPRRPAFERRRSCHAHRHLLLAPGSPPPLSAAPLAPNRPPPPDAPLAPIRPPSLGRASRAKPASISATRASRAEPASAAIGYASLRQTDLRPLLRTLPRRLDAAVCHVLG</sequence>
<keyword evidence="3" id="KW-1185">Reference proteome</keyword>
<dbReference type="Gramene" id="BGIOSGA018292-TA">
    <property type="protein sequence ID" value="BGIOSGA018292-PA"/>
    <property type="gene ID" value="BGIOSGA018292"/>
</dbReference>
<accession>B8AWN2</accession>
<reference evidence="2 3" key="1">
    <citation type="journal article" date="2005" name="PLoS Biol.">
        <title>The genomes of Oryza sativa: a history of duplications.</title>
        <authorList>
            <person name="Yu J."/>
            <person name="Wang J."/>
            <person name="Lin W."/>
            <person name="Li S."/>
            <person name="Li H."/>
            <person name="Zhou J."/>
            <person name="Ni P."/>
            <person name="Dong W."/>
            <person name="Hu S."/>
            <person name="Zeng C."/>
            <person name="Zhang J."/>
            <person name="Zhang Y."/>
            <person name="Li R."/>
            <person name="Xu Z."/>
            <person name="Li S."/>
            <person name="Li X."/>
            <person name="Zheng H."/>
            <person name="Cong L."/>
            <person name="Lin L."/>
            <person name="Yin J."/>
            <person name="Geng J."/>
            <person name="Li G."/>
            <person name="Shi J."/>
            <person name="Liu J."/>
            <person name="Lv H."/>
            <person name="Li J."/>
            <person name="Wang J."/>
            <person name="Deng Y."/>
            <person name="Ran L."/>
            <person name="Shi X."/>
            <person name="Wang X."/>
            <person name="Wu Q."/>
            <person name="Li C."/>
            <person name="Ren X."/>
            <person name="Wang J."/>
            <person name="Wang X."/>
            <person name="Li D."/>
            <person name="Liu D."/>
            <person name="Zhang X."/>
            <person name="Ji Z."/>
            <person name="Zhao W."/>
            <person name="Sun Y."/>
            <person name="Zhang Z."/>
            <person name="Bao J."/>
            <person name="Han Y."/>
            <person name="Dong L."/>
            <person name="Ji J."/>
            <person name="Chen P."/>
            <person name="Wu S."/>
            <person name="Liu J."/>
            <person name="Xiao Y."/>
            <person name="Bu D."/>
            <person name="Tan J."/>
            <person name="Yang L."/>
            <person name="Ye C."/>
            <person name="Zhang J."/>
            <person name="Xu J."/>
            <person name="Zhou Y."/>
            <person name="Yu Y."/>
            <person name="Zhang B."/>
            <person name="Zhuang S."/>
            <person name="Wei H."/>
            <person name="Liu B."/>
            <person name="Lei M."/>
            <person name="Yu H."/>
            <person name="Li Y."/>
            <person name="Xu H."/>
            <person name="Wei S."/>
            <person name="He X."/>
            <person name="Fang L."/>
            <person name="Zhang Z."/>
            <person name="Zhang Y."/>
            <person name="Huang X."/>
            <person name="Su Z."/>
            <person name="Tong W."/>
            <person name="Li J."/>
            <person name="Tong Z."/>
            <person name="Li S."/>
            <person name="Ye J."/>
            <person name="Wang L."/>
            <person name="Fang L."/>
            <person name="Lei T."/>
            <person name="Chen C."/>
            <person name="Chen H."/>
            <person name="Xu Z."/>
            <person name="Li H."/>
            <person name="Huang H."/>
            <person name="Zhang F."/>
            <person name="Xu H."/>
            <person name="Li N."/>
            <person name="Zhao C."/>
            <person name="Li S."/>
            <person name="Dong L."/>
            <person name="Huang Y."/>
            <person name="Li L."/>
            <person name="Xi Y."/>
            <person name="Qi Q."/>
            <person name="Li W."/>
            <person name="Zhang B."/>
            <person name="Hu W."/>
            <person name="Zhang Y."/>
            <person name="Tian X."/>
            <person name="Jiao Y."/>
            <person name="Liang X."/>
            <person name="Jin J."/>
            <person name="Gao L."/>
            <person name="Zheng W."/>
            <person name="Hao B."/>
            <person name="Liu S."/>
            <person name="Wang W."/>
            <person name="Yuan L."/>
            <person name="Cao M."/>
            <person name="McDermott J."/>
            <person name="Samudrala R."/>
            <person name="Wang J."/>
            <person name="Wong G.K."/>
            <person name="Yang H."/>
        </authorList>
    </citation>
    <scope>NUCLEOTIDE SEQUENCE [LARGE SCALE GENOMIC DNA]</scope>
    <source>
        <strain evidence="3">cv. 93-11</strain>
    </source>
</reference>
<proteinExistence type="predicted"/>
<organism evidence="2 3">
    <name type="scientific">Oryza sativa subsp. indica</name>
    <name type="common">Rice</name>
    <dbReference type="NCBI Taxonomy" id="39946"/>
    <lineage>
        <taxon>Eukaryota</taxon>
        <taxon>Viridiplantae</taxon>
        <taxon>Streptophyta</taxon>
        <taxon>Embryophyta</taxon>
        <taxon>Tracheophyta</taxon>
        <taxon>Spermatophyta</taxon>
        <taxon>Magnoliopsida</taxon>
        <taxon>Liliopsida</taxon>
        <taxon>Poales</taxon>
        <taxon>Poaceae</taxon>
        <taxon>BOP clade</taxon>
        <taxon>Oryzoideae</taxon>
        <taxon>Oryzeae</taxon>
        <taxon>Oryzinae</taxon>
        <taxon>Oryza</taxon>
        <taxon>Oryza sativa</taxon>
    </lineage>
</organism>
<name>B8AWN2_ORYSI</name>